<organism evidence="1">
    <name type="scientific">viral metagenome</name>
    <dbReference type="NCBI Taxonomy" id="1070528"/>
    <lineage>
        <taxon>unclassified sequences</taxon>
        <taxon>metagenomes</taxon>
        <taxon>organismal metagenomes</taxon>
    </lineage>
</organism>
<evidence type="ECO:0000313" key="4">
    <source>
        <dbReference type="EMBL" id="QJH94473.1"/>
    </source>
</evidence>
<gene>
    <name evidence="3" type="ORF">MM415A02304_0015</name>
    <name evidence="2" type="ORF">MM415B00633_0026</name>
    <name evidence="1" type="ORF">TM448A00090_0077</name>
    <name evidence="4" type="ORF">TM448B00221_0027</name>
</gene>
<dbReference type="InterPro" id="IPR029063">
    <property type="entry name" value="SAM-dependent_MTases_sf"/>
</dbReference>
<name>A0A6H1ZAD6_9ZZZZ</name>
<reference evidence="1" key="1">
    <citation type="submission" date="2020-03" db="EMBL/GenBank/DDBJ databases">
        <title>The deep terrestrial virosphere.</title>
        <authorList>
            <person name="Holmfeldt K."/>
            <person name="Nilsson E."/>
            <person name="Simone D."/>
            <person name="Lopez-Fernandez M."/>
            <person name="Wu X."/>
            <person name="de Brujin I."/>
            <person name="Lundin D."/>
            <person name="Andersson A."/>
            <person name="Bertilsson S."/>
            <person name="Dopson M."/>
        </authorList>
    </citation>
    <scope>NUCLEOTIDE SEQUENCE</scope>
    <source>
        <strain evidence="3">MM415A02304</strain>
        <strain evidence="2">MM415B00633</strain>
        <strain evidence="1">TM448A00090</strain>
        <strain evidence="4">TM448B00221</strain>
    </source>
</reference>
<accession>A0A6H1ZAD6</accession>
<evidence type="ECO:0000313" key="3">
    <source>
        <dbReference type="EMBL" id="QJA73585.1"/>
    </source>
</evidence>
<dbReference type="EMBL" id="MT143974">
    <property type="protein sequence ID" value="QJA44245.1"/>
    <property type="molecule type" value="Genomic_DNA"/>
</dbReference>
<dbReference type="EMBL" id="MT141495">
    <property type="protein sequence ID" value="QJA63342.1"/>
    <property type="molecule type" value="Genomic_DNA"/>
</dbReference>
<dbReference type="AlphaFoldDB" id="A0A6H1ZAD6"/>
<dbReference type="EMBL" id="MT144601">
    <property type="protein sequence ID" value="QJH94473.1"/>
    <property type="molecule type" value="Genomic_DNA"/>
</dbReference>
<protein>
    <submittedName>
        <fullName evidence="1">Putative methyltransferase</fullName>
    </submittedName>
</protein>
<proteinExistence type="predicted"/>
<dbReference type="GO" id="GO:0032259">
    <property type="term" value="P:methylation"/>
    <property type="evidence" value="ECO:0007669"/>
    <property type="project" value="UniProtKB-KW"/>
</dbReference>
<dbReference type="EMBL" id="MT142037">
    <property type="protein sequence ID" value="QJA73585.1"/>
    <property type="molecule type" value="Genomic_DNA"/>
</dbReference>
<dbReference type="SUPFAM" id="SSF53335">
    <property type="entry name" value="S-adenosyl-L-methionine-dependent methyltransferases"/>
    <property type="match status" value="1"/>
</dbReference>
<evidence type="ECO:0000313" key="2">
    <source>
        <dbReference type="EMBL" id="QJA63342.1"/>
    </source>
</evidence>
<keyword evidence="1" id="KW-0489">Methyltransferase</keyword>
<dbReference type="GO" id="GO:0008168">
    <property type="term" value="F:methyltransferase activity"/>
    <property type="evidence" value="ECO:0007669"/>
    <property type="project" value="UniProtKB-KW"/>
</dbReference>
<sequence length="237" mass="26909">MPDMSCQGDKYLVQVWDRKEKEEREINMNIQDFMVCIKNGQIPLGPPDGTSRSGNILNYDSEMWTLFFKARDECTKKGMWPIVDKIWTKVLADWIKSRKVLEVMAGGGWVAKALSEHGVSIIATDNFSWINHQHNNMVPVYPVKKVEAVRAAKTILAEVLLVSWPPSGDNRIVKVCEAWGSDRPIIYIGETGGGCNAPEEFFDNLQLIEVIPDIPLMSWYGIHDTILIGRYIRKELA</sequence>
<keyword evidence="1" id="KW-0808">Transferase</keyword>
<evidence type="ECO:0000313" key="1">
    <source>
        <dbReference type="EMBL" id="QJA44245.1"/>
    </source>
</evidence>